<sequence>MTTRIRQAAVAACTALLTLTAAPSTAFAQAETAGGAAWVGTWTASPMPHSSDETSENGFTGQTIREVLHTSVGGGLLRLRLTNTFGTAPLTVGRVTVALPGGPGTIRPDTARTLTFGGGRSVTIRAGARTVSDPVALPVGADGDVTVSLYLPGATGPVTWHRQSMETTYVSGAGDHTGDPDAAAFPTRLASFFFVDGLDVTPATAARGAVVTFGDSITDGDQSTVDANNRYPNFLARRELALPPGRRQAVLNAGIGANRVLNDSRLGGPKALDRFDRDVLGQTGVRDVILLEGINDINFPWFGSEPDAQPTTPVTAGQIIAGYERLIDRAHRHGLRILIGTMMPVQGSFYYTAAGEAERQDVNRWIRGQRRADGVIDFDRVMRDPANPLRLLPAYDSGDHLHPGDAGYRAMAAAVRLDCLGSGAHAAAGGTDCTGSPAP</sequence>
<name>A0A9W6RE12_9ACTN</name>
<dbReference type="CDD" id="cd01830">
    <property type="entry name" value="XynE_like"/>
    <property type="match status" value="1"/>
</dbReference>
<organism evidence="3 4">
    <name type="scientific">Actinoallomurus iriomotensis</name>
    <dbReference type="NCBI Taxonomy" id="478107"/>
    <lineage>
        <taxon>Bacteria</taxon>
        <taxon>Bacillati</taxon>
        <taxon>Actinomycetota</taxon>
        <taxon>Actinomycetes</taxon>
        <taxon>Streptosporangiales</taxon>
        <taxon>Thermomonosporaceae</taxon>
        <taxon>Actinoallomurus</taxon>
    </lineage>
</organism>
<keyword evidence="1" id="KW-0732">Signal</keyword>
<dbReference type="InterPro" id="IPR053140">
    <property type="entry name" value="GDSL_Rv0518-like"/>
</dbReference>
<dbReference type="EMBL" id="BSTJ01000002">
    <property type="protein sequence ID" value="GLY74311.1"/>
    <property type="molecule type" value="Genomic_DNA"/>
</dbReference>
<dbReference type="RefSeq" id="WP_285620059.1">
    <property type="nucleotide sequence ID" value="NZ_BSTJ01000002.1"/>
</dbReference>
<evidence type="ECO:0000313" key="3">
    <source>
        <dbReference type="EMBL" id="GLY74311.1"/>
    </source>
</evidence>
<dbReference type="Proteomes" id="UP001165135">
    <property type="component" value="Unassembled WGS sequence"/>
</dbReference>
<accession>A0A9W6RE12</accession>
<protein>
    <submittedName>
        <fullName evidence="3">SGNH hydrolase</fullName>
    </submittedName>
</protein>
<dbReference type="Gene3D" id="3.40.50.1110">
    <property type="entry name" value="SGNH hydrolase"/>
    <property type="match status" value="1"/>
</dbReference>
<dbReference type="Pfam" id="PF13472">
    <property type="entry name" value="Lipase_GDSL_2"/>
    <property type="match status" value="1"/>
</dbReference>
<dbReference type="InterPro" id="IPR013830">
    <property type="entry name" value="SGNH_hydro"/>
</dbReference>
<gene>
    <name evidence="3" type="ORF">Airi01_025780</name>
</gene>
<feature type="chain" id="PRO_5040927738" evidence="1">
    <location>
        <begin position="29"/>
        <end position="439"/>
    </location>
</feature>
<reference evidence="3" key="1">
    <citation type="submission" date="2023-03" db="EMBL/GenBank/DDBJ databases">
        <title>Actinoallomurus iriomotensis NBRC 103681.</title>
        <authorList>
            <person name="Ichikawa N."/>
            <person name="Sato H."/>
            <person name="Tonouchi N."/>
        </authorList>
    </citation>
    <scope>NUCLEOTIDE SEQUENCE</scope>
    <source>
        <strain evidence="3">NBRC 103681</strain>
    </source>
</reference>
<evidence type="ECO:0000313" key="4">
    <source>
        <dbReference type="Proteomes" id="UP001165135"/>
    </source>
</evidence>
<proteinExistence type="predicted"/>
<feature type="signal peptide" evidence="1">
    <location>
        <begin position="1"/>
        <end position="28"/>
    </location>
</feature>
<feature type="domain" description="SGNH hydrolase-type esterase" evidence="2">
    <location>
        <begin position="213"/>
        <end position="410"/>
    </location>
</feature>
<comment type="caution">
    <text evidence="3">The sequence shown here is derived from an EMBL/GenBank/DDBJ whole genome shotgun (WGS) entry which is preliminary data.</text>
</comment>
<dbReference type="AlphaFoldDB" id="A0A9W6RE12"/>
<keyword evidence="3" id="KW-0378">Hydrolase</keyword>
<dbReference type="PANTHER" id="PTHR43784">
    <property type="entry name" value="GDSL-LIKE LIPASE/ACYLHYDROLASE, PUTATIVE (AFU_ORTHOLOGUE AFUA_2G00820)-RELATED"/>
    <property type="match status" value="1"/>
</dbReference>
<dbReference type="SUPFAM" id="SSF52266">
    <property type="entry name" value="SGNH hydrolase"/>
    <property type="match status" value="1"/>
</dbReference>
<evidence type="ECO:0000259" key="2">
    <source>
        <dbReference type="Pfam" id="PF13472"/>
    </source>
</evidence>
<dbReference type="InterPro" id="IPR036514">
    <property type="entry name" value="SGNH_hydro_sf"/>
</dbReference>
<evidence type="ECO:0000256" key="1">
    <source>
        <dbReference type="SAM" id="SignalP"/>
    </source>
</evidence>
<dbReference type="PANTHER" id="PTHR43784:SF2">
    <property type="entry name" value="GDSL-LIKE LIPASE_ACYLHYDROLASE, PUTATIVE (AFU_ORTHOLOGUE AFUA_2G00820)-RELATED"/>
    <property type="match status" value="1"/>
</dbReference>
<dbReference type="GO" id="GO:0016787">
    <property type="term" value="F:hydrolase activity"/>
    <property type="evidence" value="ECO:0007669"/>
    <property type="project" value="UniProtKB-KW"/>
</dbReference>